<feature type="coiled-coil region" evidence="1">
    <location>
        <begin position="7"/>
        <end position="55"/>
    </location>
</feature>
<reference evidence="3" key="1">
    <citation type="submission" date="2018-05" db="EMBL/GenBank/DDBJ databases">
        <authorList>
            <person name="Liu B.-T."/>
        </authorList>
    </citation>
    <scope>NUCLEOTIDE SEQUENCE [LARGE SCALE GENOMIC DNA]</scope>
    <source>
        <strain evidence="3">WD6-1</strain>
    </source>
</reference>
<protein>
    <submittedName>
        <fullName evidence="2">DUF465 domain-containing protein</fullName>
    </submittedName>
</protein>
<name>A0A2U2BX95_9PROT</name>
<dbReference type="OrthoDB" id="7173992at2"/>
<dbReference type="Proteomes" id="UP000245168">
    <property type="component" value="Unassembled WGS sequence"/>
</dbReference>
<dbReference type="InterPro" id="IPR038444">
    <property type="entry name" value="DUF465_sf"/>
</dbReference>
<proteinExistence type="predicted"/>
<evidence type="ECO:0000313" key="2">
    <source>
        <dbReference type="EMBL" id="PWE18641.1"/>
    </source>
</evidence>
<accession>A0A2U2BX95</accession>
<evidence type="ECO:0000256" key="1">
    <source>
        <dbReference type="SAM" id="Coils"/>
    </source>
</evidence>
<dbReference type="AlphaFoldDB" id="A0A2U2BX95"/>
<dbReference type="RefSeq" id="WP_109251915.1">
    <property type="nucleotide sequence ID" value="NZ_QEXV01000001.1"/>
</dbReference>
<dbReference type="Gene3D" id="6.10.280.50">
    <property type="match status" value="1"/>
</dbReference>
<dbReference type="InterPro" id="IPR007420">
    <property type="entry name" value="DUF465"/>
</dbReference>
<dbReference type="EMBL" id="QEXV01000001">
    <property type="protein sequence ID" value="PWE18641.1"/>
    <property type="molecule type" value="Genomic_DNA"/>
</dbReference>
<comment type="caution">
    <text evidence="2">The sequence shown here is derived from an EMBL/GenBank/DDBJ whole genome shotgun (WGS) entry which is preliminary data.</text>
</comment>
<organism evidence="2 3">
    <name type="scientific">Marinicauda salina</name>
    <dbReference type="NCBI Taxonomy" id="2135793"/>
    <lineage>
        <taxon>Bacteria</taxon>
        <taxon>Pseudomonadati</taxon>
        <taxon>Pseudomonadota</taxon>
        <taxon>Alphaproteobacteria</taxon>
        <taxon>Maricaulales</taxon>
        <taxon>Maricaulaceae</taxon>
        <taxon>Marinicauda</taxon>
    </lineage>
</organism>
<evidence type="ECO:0000313" key="3">
    <source>
        <dbReference type="Proteomes" id="UP000245168"/>
    </source>
</evidence>
<keyword evidence="1" id="KW-0175">Coiled coil</keyword>
<sequence length="56" mass="6637">MPTEARIRELDARHHKLDARIEQERKHPSADTLQLAALKKEKLLLKEQIEKLRSRP</sequence>
<gene>
    <name evidence="2" type="ORF">DDZ18_03315</name>
</gene>
<dbReference type="Pfam" id="PF04325">
    <property type="entry name" value="DUF465"/>
    <property type="match status" value="1"/>
</dbReference>
<keyword evidence="3" id="KW-1185">Reference proteome</keyword>